<dbReference type="InterPro" id="IPR035921">
    <property type="entry name" value="F/V-ATP_Csub_sf"/>
</dbReference>
<dbReference type="FunFam" id="1.20.120.610:FF:000005">
    <property type="entry name" value="V-type sodium ATPase subunit K"/>
    <property type="match status" value="1"/>
</dbReference>
<feature type="transmembrane region" description="Helical" evidence="8">
    <location>
        <begin position="92"/>
        <end position="114"/>
    </location>
</feature>
<dbReference type="PRINTS" id="PR00122">
    <property type="entry name" value="VACATPASE"/>
</dbReference>
<feature type="transmembrane region" description="Helical" evidence="8">
    <location>
        <begin position="55"/>
        <end position="80"/>
    </location>
</feature>
<reference evidence="10" key="2">
    <citation type="submission" date="2011-10" db="EMBL/GenBank/DDBJ databases">
        <title>The Genome Sequence of Granulicatella elegans ATCC 700633.</title>
        <authorList>
            <consortium name="The Broad Institute Genome Sequencing Platform"/>
            <consortium name="The Broad Institute Genome Sequencing Center for Infectious Disease"/>
            <person name="Earl A."/>
            <person name="Ward D."/>
            <person name="Feldgarden M."/>
            <person name="Gevers D."/>
            <person name="Sibley C.D."/>
            <person name="Field T.R."/>
            <person name="Grinwis M."/>
            <person name="Eshaghurshan C.S."/>
            <person name="Surette M.G."/>
            <person name="Young S.K."/>
            <person name="Zeng Q."/>
            <person name="Gargeya S."/>
            <person name="Fitzgerald M."/>
            <person name="Haas B."/>
            <person name="Abouelleil A."/>
            <person name="Alvarado L."/>
            <person name="Arachchi H.M."/>
            <person name="Berlin A."/>
            <person name="Brown A."/>
            <person name="Chapman S.B."/>
            <person name="Chen Z."/>
            <person name="Dunbar C."/>
            <person name="Freedman E."/>
            <person name="Gearin G."/>
            <person name="Goldberg J."/>
            <person name="Griggs A."/>
            <person name="Gujja S."/>
            <person name="Heiman D."/>
            <person name="Howarth C."/>
            <person name="Larson L."/>
            <person name="Lui A."/>
            <person name="MacDonald P.J.P."/>
            <person name="Montmayeur A."/>
            <person name="Murphy C."/>
            <person name="Neiman D."/>
            <person name="Pearson M."/>
            <person name="Priest M."/>
            <person name="Roberts A."/>
            <person name="Saif S."/>
            <person name="Shea T."/>
            <person name="Shenoy N."/>
            <person name="Sisk P."/>
            <person name="Stolte C."/>
            <person name="Sykes S."/>
            <person name="Wortman J."/>
            <person name="Nusbaum C."/>
            <person name="Birren B."/>
        </authorList>
    </citation>
    <scope>NUCLEOTIDE SEQUENCE [LARGE SCALE GENOMIC DNA]</scope>
    <source>
        <strain evidence="10">ATCC 700633</strain>
    </source>
</reference>
<dbReference type="EMBL" id="ACRF02000005">
    <property type="protein sequence ID" value="EEW92824.1"/>
    <property type="molecule type" value="Genomic_DNA"/>
</dbReference>
<evidence type="ECO:0000256" key="4">
    <source>
        <dbReference type="ARBA" id="ARBA00022692"/>
    </source>
</evidence>
<dbReference type="Gene3D" id="1.20.120.610">
    <property type="entry name" value="lithium bound rotor ring of v- atpase"/>
    <property type="match status" value="1"/>
</dbReference>
<dbReference type="STRING" id="626369.HMPREF0446_01305"/>
<dbReference type="Pfam" id="PF00137">
    <property type="entry name" value="ATP-synt_C"/>
    <property type="match status" value="2"/>
</dbReference>
<keyword evidence="3 8" id="KW-0813">Transport</keyword>
<keyword evidence="6 8" id="KW-0406">Ion transport</keyword>
<comment type="similarity">
    <text evidence="2 8">Belongs to the V-ATPase proteolipid subunit family.</text>
</comment>
<evidence type="ECO:0000256" key="1">
    <source>
        <dbReference type="ARBA" id="ARBA00004141"/>
    </source>
</evidence>
<feature type="transmembrane region" description="Helical" evidence="8">
    <location>
        <begin position="12"/>
        <end position="34"/>
    </location>
</feature>
<evidence type="ECO:0000256" key="8">
    <source>
        <dbReference type="RuleBase" id="RU363060"/>
    </source>
</evidence>
<evidence type="ECO:0000259" key="9">
    <source>
        <dbReference type="Pfam" id="PF00137"/>
    </source>
</evidence>
<gene>
    <name evidence="10" type="ORF">HMPREF0446_01305</name>
</gene>
<keyword evidence="4 8" id="KW-0812">Transmembrane</keyword>
<dbReference type="InterPro" id="IPR002379">
    <property type="entry name" value="ATPase_proteolipid_c-like_dom"/>
</dbReference>
<feature type="domain" description="V-ATPase proteolipid subunit C-like" evidence="9">
    <location>
        <begin position="20"/>
        <end position="79"/>
    </location>
</feature>
<evidence type="ECO:0000313" key="10">
    <source>
        <dbReference type="EMBL" id="EEW92824.1"/>
    </source>
</evidence>
<dbReference type="RefSeq" id="WP_006703582.1">
    <property type="nucleotide sequence ID" value="NZ_KI391971.1"/>
</dbReference>
<accession>D0BMX0</accession>
<evidence type="ECO:0000256" key="7">
    <source>
        <dbReference type="ARBA" id="ARBA00023136"/>
    </source>
</evidence>
<feature type="domain" description="V-ATPase proteolipid subunit C-like" evidence="9">
    <location>
        <begin position="96"/>
        <end position="155"/>
    </location>
</feature>
<dbReference type="GO" id="GO:0046961">
    <property type="term" value="F:proton-transporting ATPase activity, rotational mechanism"/>
    <property type="evidence" value="ECO:0007669"/>
    <property type="project" value="InterPro"/>
</dbReference>
<evidence type="ECO:0000256" key="5">
    <source>
        <dbReference type="ARBA" id="ARBA00022989"/>
    </source>
</evidence>
<dbReference type="CDD" id="cd18179">
    <property type="entry name" value="ATP-synt_Vo_Ao_c_NTPK_rpt1"/>
    <property type="match status" value="1"/>
</dbReference>
<dbReference type="PANTHER" id="PTHR10263">
    <property type="entry name" value="V-TYPE PROTON ATPASE PROTEOLIPID SUBUNIT"/>
    <property type="match status" value="1"/>
</dbReference>
<evidence type="ECO:0000256" key="3">
    <source>
        <dbReference type="ARBA" id="ARBA00022448"/>
    </source>
</evidence>
<dbReference type="OrthoDB" id="384481at2"/>
<dbReference type="NCBIfam" id="NF005124">
    <property type="entry name" value="PRK06558.1"/>
    <property type="match status" value="1"/>
</dbReference>
<name>D0BMX0_9LACT</name>
<dbReference type="AlphaFoldDB" id="D0BMX0"/>
<dbReference type="eggNOG" id="COG0636">
    <property type="taxonomic scope" value="Bacteria"/>
</dbReference>
<keyword evidence="7 8" id="KW-0472">Membrane</keyword>
<comment type="caution">
    <text evidence="10">The sequence shown here is derived from an EMBL/GenBank/DDBJ whole genome shotgun (WGS) entry which is preliminary data.</text>
</comment>
<evidence type="ECO:0000256" key="2">
    <source>
        <dbReference type="ARBA" id="ARBA00007296"/>
    </source>
</evidence>
<sequence>MTNWLTFFTENSGGFIFAALGMGVASIFSGIGSAKGVGIAGEAAASLIKEQPEKFVQALILQLLPGTQGIYGFIIAFFIMQKMSATMPLSSGLYLLMAALPIAFTGLLSGIAQGKVAAAGVQILAKKPEESTKGIIFAAMVETYAILGLLASFLIINQLG</sequence>
<protein>
    <recommendedName>
        <fullName evidence="9">V-ATPase proteolipid subunit C-like domain-containing protein</fullName>
    </recommendedName>
</protein>
<feature type="transmembrane region" description="Helical" evidence="8">
    <location>
        <begin position="135"/>
        <end position="156"/>
    </location>
</feature>
<reference evidence="10" key="1">
    <citation type="submission" date="2009-09" db="EMBL/GenBank/DDBJ databases">
        <authorList>
            <consortium name="The Broad Institute Genome Sequencing Platform"/>
            <person name="Ward D."/>
            <person name="Feldgarden M."/>
            <person name="Earl A."/>
            <person name="Young S.K."/>
            <person name="Zeng Q."/>
            <person name="Koehrsen M."/>
            <person name="Alvarado L."/>
            <person name="Berlin A."/>
            <person name="Bochicchio J."/>
            <person name="Borenstein D."/>
            <person name="Chapman S.B."/>
            <person name="Chen Z."/>
            <person name="Engels R."/>
            <person name="Freedman E."/>
            <person name="Gellesch M."/>
            <person name="Goldberg J."/>
            <person name="Griggs A."/>
            <person name="Gujja S."/>
            <person name="Heilman E."/>
            <person name="Heiman D."/>
            <person name="Hepburn T."/>
            <person name="Howarth C."/>
            <person name="Jen D."/>
            <person name="Larson L."/>
            <person name="Lewis B."/>
            <person name="Mehta T."/>
            <person name="Park D."/>
            <person name="Pearson M."/>
            <person name="Roberts A."/>
            <person name="Saif S."/>
            <person name="Shea T."/>
            <person name="Shenoy N."/>
            <person name="Sisk P."/>
            <person name="Stolte C."/>
            <person name="Sykes S."/>
            <person name="Thomson T."/>
            <person name="Walk T."/>
            <person name="White J."/>
            <person name="Yandava C."/>
            <person name="Sibley C.D."/>
            <person name="Field T.R."/>
            <person name="Grinwis M."/>
            <person name="Eshaghurshan C.S."/>
            <person name="Surette M.G."/>
            <person name="Haas B."/>
            <person name="Nusbaum C."/>
            <person name="Birren B."/>
        </authorList>
    </citation>
    <scope>NUCLEOTIDE SEQUENCE [LARGE SCALE GENOMIC DNA]</scope>
    <source>
        <strain evidence="10">ATCC 700633</strain>
    </source>
</reference>
<organism evidence="10 11">
    <name type="scientific">Granulicatella elegans ATCC 700633</name>
    <dbReference type="NCBI Taxonomy" id="626369"/>
    <lineage>
        <taxon>Bacteria</taxon>
        <taxon>Bacillati</taxon>
        <taxon>Bacillota</taxon>
        <taxon>Bacilli</taxon>
        <taxon>Lactobacillales</taxon>
        <taxon>Carnobacteriaceae</taxon>
        <taxon>Granulicatella</taxon>
    </lineage>
</organism>
<dbReference type="InterPro" id="IPR000245">
    <property type="entry name" value="ATPase_proteolipid_csu"/>
</dbReference>
<dbReference type="HOGENOM" id="CLU_126047_0_0_9"/>
<evidence type="ECO:0000313" key="11">
    <source>
        <dbReference type="Proteomes" id="UP000002939"/>
    </source>
</evidence>
<dbReference type="SUPFAM" id="SSF81333">
    <property type="entry name" value="F1F0 ATP synthase subunit C"/>
    <property type="match status" value="2"/>
</dbReference>
<keyword evidence="5 8" id="KW-1133">Transmembrane helix</keyword>
<proteinExistence type="inferred from homology"/>
<evidence type="ECO:0000256" key="6">
    <source>
        <dbReference type="ARBA" id="ARBA00023065"/>
    </source>
</evidence>
<keyword evidence="11" id="KW-1185">Reference proteome</keyword>
<comment type="subcellular location">
    <subcellularLocation>
        <location evidence="1">Membrane</location>
        <topology evidence="1">Multi-pass membrane protein</topology>
    </subcellularLocation>
</comment>
<dbReference type="GO" id="GO:0033179">
    <property type="term" value="C:proton-transporting V-type ATPase, V0 domain"/>
    <property type="evidence" value="ECO:0007669"/>
    <property type="project" value="InterPro"/>
</dbReference>
<dbReference type="CDD" id="cd18180">
    <property type="entry name" value="ATP-synt_Vo_Ao_c_NTPK_rpt2"/>
    <property type="match status" value="1"/>
</dbReference>
<dbReference type="Proteomes" id="UP000002939">
    <property type="component" value="Unassembled WGS sequence"/>
</dbReference>